<dbReference type="SUPFAM" id="SSF52172">
    <property type="entry name" value="CheY-like"/>
    <property type="match status" value="1"/>
</dbReference>
<evidence type="ECO:0000313" key="8">
    <source>
        <dbReference type="Proteomes" id="UP000032611"/>
    </source>
</evidence>
<dbReference type="Gene3D" id="1.10.10.10">
    <property type="entry name" value="Winged helix-like DNA-binding domain superfamily/Winged helix DNA-binding domain"/>
    <property type="match status" value="1"/>
</dbReference>
<dbReference type="PANTHER" id="PTHR44688">
    <property type="entry name" value="DNA-BINDING TRANSCRIPTIONAL ACTIVATOR DEVR_DOSR"/>
    <property type="match status" value="1"/>
</dbReference>
<dbReference type="GO" id="GO:0003677">
    <property type="term" value="F:DNA binding"/>
    <property type="evidence" value="ECO:0007669"/>
    <property type="project" value="UniProtKB-KW"/>
</dbReference>
<dbReference type="InterPro" id="IPR011006">
    <property type="entry name" value="CheY-like_superfamily"/>
</dbReference>
<dbReference type="CDD" id="cd17537">
    <property type="entry name" value="REC_FixJ"/>
    <property type="match status" value="1"/>
</dbReference>
<dbReference type="KEGG" id="mey:TM49_09435"/>
<evidence type="ECO:0000256" key="1">
    <source>
        <dbReference type="ARBA" id="ARBA00023015"/>
    </source>
</evidence>
<evidence type="ECO:0000259" key="6">
    <source>
        <dbReference type="PROSITE" id="PS50110"/>
    </source>
</evidence>
<dbReference type="PROSITE" id="PS00622">
    <property type="entry name" value="HTH_LUXR_1"/>
    <property type="match status" value="1"/>
</dbReference>
<dbReference type="Gene3D" id="3.40.50.2300">
    <property type="match status" value="1"/>
</dbReference>
<accession>A0A0D5LWC1</accession>
<feature type="domain" description="Response regulatory" evidence="6">
    <location>
        <begin position="22"/>
        <end position="136"/>
    </location>
</feature>
<keyword evidence="2" id="KW-0238">DNA-binding</keyword>
<evidence type="ECO:0000256" key="2">
    <source>
        <dbReference type="ARBA" id="ARBA00023125"/>
    </source>
</evidence>
<dbReference type="EMBL" id="CP010803">
    <property type="protein sequence ID" value="AJY48077.1"/>
    <property type="molecule type" value="Genomic_DNA"/>
</dbReference>
<protein>
    <submittedName>
        <fullName evidence="7">Nodulation protein W</fullName>
    </submittedName>
</protein>
<dbReference type="PROSITE" id="PS50110">
    <property type="entry name" value="RESPONSE_REGULATORY"/>
    <property type="match status" value="1"/>
</dbReference>
<gene>
    <name evidence="7" type="ORF">TM49_09435</name>
</gene>
<dbReference type="Pfam" id="PF00072">
    <property type="entry name" value="Response_reg"/>
    <property type="match status" value="1"/>
</dbReference>
<organism evidence="7 8">
    <name type="scientific">Martelella endophytica</name>
    <dbReference type="NCBI Taxonomy" id="1486262"/>
    <lineage>
        <taxon>Bacteria</taxon>
        <taxon>Pseudomonadati</taxon>
        <taxon>Pseudomonadota</taxon>
        <taxon>Alphaproteobacteria</taxon>
        <taxon>Hyphomicrobiales</taxon>
        <taxon>Aurantimonadaceae</taxon>
        <taxon>Martelella</taxon>
    </lineage>
</organism>
<dbReference type="InterPro" id="IPR001789">
    <property type="entry name" value="Sig_transdc_resp-reg_receiver"/>
</dbReference>
<dbReference type="AlphaFoldDB" id="A0A0D5LWC1"/>
<dbReference type="InterPro" id="IPR000792">
    <property type="entry name" value="Tscrpt_reg_LuxR_C"/>
</dbReference>
<dbReference type="Pfam" id="PF00196">
    <property type="entry name" value="GerE"/>
    <property type="match status" value="1"/>
</dbReference>
<dbReference type="PROSITE" id="PS50043">
    <property type="entry name" value="HTH_LUXR_2"/>
    <property type="match status" value="1"/>
</dbReference>
<dbReference type="PRINTS" id="PR00038">
    <property type="entry name" value="HTHLUXR"/>
</dbReference>
<feature type="modified residue" description="4-aspartylphosphate" evidence="4">
    <location>
        <position position="71"/>
    </location>
</feature>
<reference evidence="7 8" key="1">
    <citation type="journal article" date="2015" name="Genome Announc.">
        <title>Complete genome sequence of Martelella endophytica YC6887, which has antifungal activity associated with a halophyte.</title>
        <authorList>
            <person name="Khan A."/>
            <person name="Khan H."/>
            <person name="Chung E.J."/>
            <person name="Hossain M.T."/>
            <person name="Chung Y.R."/>
        </authorList>
    </citation>
    <scope>NUCLEOTIDE SEQUENCE [LARGE SCALE GENOMIC DNA]</scope>
    <source>
        <strain evidence="7">YC6887</strain>
    </source>
</reference>
<feature type="domain" description="HTH luxR-type" evidence="5">
    <location>
        <begin position="152"/>
        <end position="217"/>
    </location>
</feature>
<name>A0A0D5LWC1_MAREN</name>
<dbReference type="GO" id="GO:0006355">
    <property type="term" value="P:regulation of DNA-templated transcription"/>
    <property type="evidence" value="ECO:0007669"/>
    <property type="project" value="InterPro"/>
</dbReference>
<dbReference type="HOGENOM" id="CLU_000445_90_4_5"/>
<dbReference type="InterPro" id="IPR016032">
    <property type="entry name" value="Sig_transdc_resp-reg_C-effctor"/>
</dbReference>
<keyword evidence="4" id="KW-0597">Phosphoprotein</keyword>
<dbReference type="SMART" id="SM00448">
    <property type="entry name" value="REC"/>
    <property type="match status" value="1"/>
</dbReference>
<dbReference type="SMART" id="SM00421">
    <property type="entry name" value="HTH_LUXR"/>
    <property type="match status" value="1"/>
</dbReference>
<evidence type="ECO:0000259" key="5">
    <source>
        <dbReference type="PROSITE" id="PS50043"/>
    </source>
</evidence>
<keyword evidence="3" id="KW-0804">Transcription</keyword>
<dbReference type="CDD" id="cd06170">
    <property type="entry name" value="LuxR_C_like"/>
    <property type="match status" value="1"/>
</dbReference>
<dbReference type="InterPro" id="IPR036388">
    <property type="entry name" value="WH-like_DNA-bd_sf"/>
</dbReference>
<proteinExistence type="predicted"/>
<dbReference type="PANTHER" id="PTHR44688:SF16">
    <property type="entry name" value="DNA-BINDING TRANSCRIPTIONAL ACTIVATOR DEVR_DOSR"/>
    <property type="match status" value="1"/>
</dbReference>
<dbReference type="SUPFAM" id="SSF46894">
    <property type="entry name" value="C-terminal effector domain of the bipartite response regulators"/>
    <property type="match status" value="1"/>
</dbReference>
<dbReference type="Proteomes" id="UP000032611">
    <property type="component" value="Chromosome"/>
</dbReference>
<sequence>MAGGSPSGSTHALSGKTDSKPMVVVVDDDEGLRTSLIDVLRSVGVEAVGYGSTAPLLDGSLPAQAACIILDIRLPGISGLDFQDKLQASGIHLPIIFMTGFGDVPMSVRAMKAGALDFLTKPFRDQEIIDAVSLAIERDTERRQQLAQRRNLEMLVATLTPRESEVMGHVIAGLLNKQIAFELGLSEITVKIHRGNLMRKMKCNSVAELVLKTEPLRQI</sequence>
<keyword evidence="8" id="KW-1185">Reference proteome</keyword>
<keyword evidence="1" id="KW-0805">Transcription regulation</keyword>
<dbReference type="GO" id="GO:0000160">
    <property type="term" value="P:phosphorelay signal transduction system"/>
    <property type="evidence" value="ECO:0007669"/>
    <property type="project" value="InterPro"/>
</dbReference>
<dbReference type="STRING" id="1486262.TM49_09435"/>
<evidence type="ECO:0000256" key="3">
    <source>
        <dbReference type="ARBA" id="ARBA00023163"/>
    </source>
</evidence>
<evidence type="ECO:0000313" key="7">
    <source>
        <dbReference type="EMBL" id="AJY48077.1"/>
    </source>
</evidence>
<dbReference type="PATRIC" id="fig|1486262.3.peg.1954"/>
<evidence type="ECO:0000256" key="4">
    <source>
        <dbReference type="PROSITE-ProRule" id="PRU00169"/>
    </source>
</evidence>